<keyword evidence="3" id="KW-1185">Reference proteome</keyword>
<protein>
    <submittedName>
        <fullName evidence="2">Uncharacterized protein</fullName>
    </submittedName>
</protein>
<dbReference type="Proteomes" id="UP001189429">
    <property type="component" value="Unassembled WGS sequence"/>
</dbReference>
<proteinExistence type="predicted"/>
<sequence>MILKTYALVVLGLLLGAMSHCAVVVGKKRYLMLAEGYEKYMRSVEEKRMEEWRCPKGDKNNSFVAPPKSKEQAKQVVRAMKWNMAGVSGNVFEFWGLAPNRIAEAVERSVRTGCSGRRLGDVLTVDRTAELQRLLAGAGLPPLPEGLLRTLRARGVVAFLCDEGIGEKRLVSLPDRATAGLGGGRPGATTAFAGSIGSMEEWWSAWARFVFEGDALGKVVPHPEKYHAALTEVEIELSVSLQLLHLALFDGALVQILNDVEPGWMDVKRQLLAVDKVSLGAKILREAYGSFDVLLLQER</sequence>
<keyword evidence="1" id="KW-0732">Signal</keyword>
<accession>A0ABN9U410</accession>
<dbReference type="EMBL" id="CAUYUJ010015374">
    <property type="protein sequence ID" value="CAK0853115.1"/>
    <property type="molecule type" value="Genomic_DNA"/>
</dbReference>
<feature type="signal peptide" evidence="1">
    <location>
        <begin position="1"/>
        <end position="21"/>
    </location>
</feature>
<name>A0ABN9U410_9DINO</name>
<reference evidence="2" key="1">
    <citation type="submission" date="2023-10" db="EMBL/GenBank/DDBJ databases">
        <authorList>
            <person name="Chen Y."/>
            <person name="Shah S."/>
            <person name="Dougan E. K."/>
            <person name="Thang M."/>
            <person name="Chan C."/>
        </authorList>
    </citation>
    <scope>NUCLEOTIDE SEQUENCE [LARGE SCALE GENOMIC DNA]</scope>
</reference>
<evidence type="ECO:0000313" key="2">
    <source>
        <dbReference type="EMBL" id="CAK0853115.1"/>
    </source>
</evidence>
<feature type="chain" id="PRO_5046885103" evidence="1">
    <location>
        <begin position="22"/>
        <end position="299"/>
    </location>
</feature>
<organism evidence="2 3">
    <name type="scientific">Prorocentrum cordatum</name>
    <dbReference type="NCBI Taxonomy" id="2364126"/>
    <lineage>
        <taxon>Eukaryota</taxon>
        <taxon>Sar</taxon>
        <taxon>Alveolata</taxon>
        <taxon>Dinophyceae</taxon>
        <taxon>Prorocentrales</taxon>
        <taxon>Prorocentraceae</taxon>
        <taxon>Prorocentrum</taxon>
    </lineage>
</organism>
<evidence type="ECO:0000313" key="3">
    <source>
        <dbReference type="Proteomes" id="UP001189429"/>
    </source>
</evidence>
<evidence type="ECO:0000256" key="1">
    <source>
        <dbReference type="SAM" id="SignalP"/>
    </source>
</evidence>
<comment type="caution">
    <text evidence="2">The sequence shown here is derived from an EMBL/GenBank/DDBJ whole genome shotgun (WGS) entry which is preliminary data.</text>
</comment>
<gene>
    <name evidence="2" type="ORF">PCOR1329_LOCUS44705</name>
</gene>